<feature type="repeat" description="PPR" evidence="2">
    <location>
        <begin position="478"/>
        <end position="512"/>
    </location>
</feature>
<dbReference type="FunFam" id="1.25.40.10:FF:000436">
    <property type="entry name" value="Pentatricopeptide repeat-containing protein At5g39350 family"/>
    <property type="match status" value="1"/>
</dbReference>
<feature type="repeat" description="PPR" evidence="2">
    <location>
        <begin position="172"/>
        <end position="206"/>
    </location>
</feature>
<dbReference type="PANTHER" id="PTHR47926">
    <property type="entry name" value="PENTATRICOPEPTIDE REPEAT-CONTAINING PROTEIN"/>
    <property type="match status" value="1"/>
</dbReference>
<dbReference type="GO" id="GO:0003723">
    <property type="term" value="F:RNA binding"/>
    <property type="evidence" value="ECO:0007669"/>
    <property type="project" value="InterPro"/>
</dbReference>
<evidence type="ECO:0000313" key="4">
    <source>
        <dbReference type="Proteomes" id="UP000825935"/>
    </source>
</evidence>
<keyword evidence="1" id="KW-0677">Repeat</keyword>
<dbReference type="FunFam" id="1.25.40.10:FF:000344">
    <property type="entry name" value="Pentatricopeptide repeat-containing protein"/>
    <property type="match status" value="1"/>
</dbReference>
<feature type="repeat" description="PPR" evidence="2">
    <location>
        <begin position="376"/>
        <end position="410"/>
    </location>
</feature>
<dbReference type="Pfam" id="PF13181">
    <property type="entry name" value="TPR_8"/>
    <property type="match status" value="1"/>
</dbReference>
<reference evidence="3" key="1">
    <citation type="submission" date="2021-08" db="EMBL/GenBank/DDBJ databases">
        <title>WGS assembly of Ceratopteris richardii.</title>
        <authorList>
            <person name="Marchant D.B."/>
            <person name="Chen G."/>
            <person name="Jenkins J."/>
            <person name="Shu S."/>
            <person name="Leebens-Mack J."/>
            <person name="Grimwood J."/>
            <person name="Schmutz J."/>
            <person name="Soltis P."/>
            <person name="Soltis D."/>
            <person name="Chen Z.-H."/>
        </authorList>
    </citation>
    <scope>NUCLEOTIDE SEQUENCE</scope>
    <source>
        <strain evidence="3">Whitten #5841</strain>
        <tissue evidence="3">Leaf</tissue>
    </source>
</reference>
<dbReference type="SUPFAM" id="SSF48452">
    <property type="entry name" value="TPR-like"/>
    <property type="match status" value="1"/>
</dbReference>
<organism evidence="3 4">
    <name type="scientific">Ceratopteris richardii</name>
    <name type="common">Triangle waterfern</name>
    <dbReference type="NCBI Taxonomy" id="49495"/>
    <lineage>
        <taxon>Eukaryota</taxon>
        <taxon>Viridiplantae</taxon>
        <taxon>Streptophyta</taxon>
        <taxon>Embryophyta</taxon>
        <taxon>Tracheophyta</taxon>
        <taxon>Polypodiopsida</taxon>
        <taxon>Polypodiidae</taxon>
        <taxon>Polypodiales</taxon>
        <taxon>Pteridineae</taxon>
        <taxon>Pteridaceae</taxon>
        <taxon>Parkerioideae</taxon>
        <taxon>Ceratopteris</taxon>
    </lineage>
</organism>
<dbReference type="AlphaFoldDB" id="A0A8T2RRX3"/>
<dbReference type="Pfam" id="PF01535">
    <property type="entry name" value="PPR"/>
    <property type="match status" value="5"/>
</dbReference>
<protein>
    <recommendedName>
        <fullName evidence="5">Pentatricopeptide repeat-containing protein</fullName>
    </recommendedName>
</protein>
<feature type="repeat" description="PPR" evidence="2">
    <location>
        <begin position="70"/>
        <end position="104"/>
    </location>
</feature>
<feature type="repeat" description="PPR" evidence="2">
    <location>
        <begin position="207"/>
        <end position="241"/>
    </location>
</feature>
<feature type="repeat" description="PPR" evidence="2">
    <location>
        <begin position="274"/>
        <end position="308"/>
    </location>
</feature>
<evidence type="ECO:0000256" key="2">
    <source>
        <dbReference type="PROSITE-ProRule" id="PRU00708"/>
    </source>
</evidence>
<evidence type="ECO:0000313" key="3">
    <source>
        <dbReference type="EMBL" id="KAH7298305.1"/>
    </source>
</evidence>
<name>A0A8T2RRX3_CERRI</name>
<dbReference type="Gene3D" id="1.25.40.10">
    <property type="entry name" value="Tetratricopeptide repeat domain"/>
    <property type="match status" value="5"/>
</dbReference>
<dbReference type="FunFam" id="1.25.40.10:FF:000158">
    <property type="entry name" value="pentatricopeptide repeat-containing protein At2g33680"/>
    <property type="match status" value="1"/>
</dbReference>
<dbReference type="InterPro" id="IPR002885">
    <property type="entry name" value="PPR_rpt"/>
</dbReference>
<sequence length="659" mass="72195">MPSSSSVGNISDALSRCEKKEGVLTSILAYARTAGLDAHSFLGNFLVSIYVDVGNLCNARSVFEKLSSKNESSWNSLAIGYVKFGEPQKALELYETMGDDSFLLNEFGFVALLKACTALGDLRYGVHLHCEFARKSFCQESVIIGTALIDMYAKCHMPIMAQEVFDMLPDQDVVSWTALIAGYAQHGYGKEAIRCFELMQKQGFTPNATTFSSVLKACASIGALDKGSQIHDEILGKGLIKTNQIVGNALVDMYAKCGKLDKAQEVFDALPVQDIVSLTTLITGYVKDERGRDALTCLAKMQELGIPADVFTSVACLNACGSILDAESGKKIHADVIKKGLVETNSILGAALIDMYAKCNMLDNAQNVFNKLPNHDINSWNALISAYVQCKCKEEILAFFDEMRLKGFTPDSITFVSVLNACGSIGTAKRGEKVHAEIEEKGLLQYNLLVGNALVDMYAKCGLLAEAQAVFDELQPLDVISWNSLIAGYAHFGDFVNVLHLLHCMKCEGIRPNSITLISALNVLIHEGLVAEGELFFSYMSEEFDIVPTLEHRTRMVGLFGCAGQLEKAVSVFDDASYPSDIVMSLMLLSACRKCGNLELAKQAFKQAVKLDEKDAAAYICMGDMYRDLGMLEEANKVEKMRVRKGAWKHREIFDGLIS</sequence>
<dbReference type="PROSITE" id="PS51375">
    <property type="entry name" value="PPR"/>
    <property type="match status" value="6"/>
</dbReference>
<dbReference type="GO" id="GO:0048731">
    <property type="term" value="P:system development"/>
    <property type="evidence" value="ECO:0007669"/>
    <property type="project" value="UniProtKB-ARBA"/>
</dbReference>
<accession>A0A8T2RRX3</accession>
<dbReference type="NCBIfam" id="TIGR00756">
    <property type="entry name" value="PPR"/>
    <property type="match status" value="5"/>
</dbReference>
<comment type="caution">
    <text evidence="3">The sequence shown here is derived from an EMBL/GenBank/DDBJ whole genome shotgun (WGS) entry which is preliminary data.</text>
</comment>
<dbReference type="FunFam" id="1.25.40.10:FF:000285">
    <property type="entry name" value="Pentatricopeptide repeat-containing protein, chloroplastic"/>
    <property type="match status" value="1"/>
</dbReference>
<gene>
    <name evidence="3" type="ORF">KP509_25G036600</name>
</gene>
<dbReference type="EMBL" id="CM035430">
    <property type="protein sequence ID" value="KAH7298305.1"/>
    <property type="molecule type" value="Genomic_DNA"/>
</dbReference>
<dbReference type="OrthoDB" id="185373at2759"/>
<dbReference type="InterPro" id="IPR019734">
    <property type="entry name" value="TPR_rpt"/>
</dbReference>
<proteinExistence type="predicted"/>
<dbReference type="InterPro" id="IPR046960">
    <property type="entry name" value="PPR_At4g14850-like_plant"/>
</dbReference>
<dbReference type="InterPro" id="IPR011990">
    <property type="entry name" value="TPR-like_helical_dom_sf"/>
</dbReference>
<keyword evidence="4" id="KW-1185">Reference proteome</keyword>
<dbReference type="PANTHER" id="PTHR47926:SF382">
    <property type="entry name" value="PENTACOTRIPEPTIDE-REPEAT REGION OF PRORP DOMAIN-CONTAINING PROTEIN"/>
    <property type="match status" value="1"/>
</dbReference>
<dbReference type="GO" id="GO:0009451">
    <property type="term" value="P:RNA modification"/>
    <property type="evidence" value="ECO:0007669"/>
    <property type="project" value="InterPro"/>
</dbReference>
<evidence type="ECO:0000256" key="1">
    <source>
        <dbReference type="ARBA" id="ARBA00022737"/>
    </source>
</evidence>
<evidence type="ECO:0008006" key="5">
    <source>
        <dbReference type="Google" id="ProtNLM"/>
    </source>
</evidence>
<dbReference type="Pfam" id="PF13041">
    <property type="entry name" value="PPR_2"/>
    <property type="match status" value="4"/>
</dbReference>
<dbReference type="Proteomes" id="UP000825935">
    <property type="component" value="Chromosome 25"/>
</dbReference>